<accession>A0ABM0JMR4</accession>
<evidence type="ECO:0000256" key="1">
    <source>
        <dbReference type="SAM" id="MobiDB-lite"/>
    </source>
</evidence>
<feature type="compositionally biased region" description="Low complexity" evidence="1">
    <location>
        <begin position="295"/>
        <end position="306"/>
    </location>
</feature>
<protein>
    <submittedName>
        <fullName evidence="4">Uncharacterized protein LOC101848199</fullName>
    </submittedName>
</protein>
<feature type="chain" id="PRO_5046648421" evidence="2">
    <location>
        <begin position="21"/>
        <end position="339"/>
    </location>
</feature>
<keyword evidence="2" id="KW-0732">Signal</keyword>
<reference evidence="4" key="1">
    <citation type="submission" date="2025-08" db="UniProtKB">
        <authorList>
            <consortium name="RefSeq"/>
        </authorList>
    </citation>
    <scope>IDENTIFICATION</scope>
</reference>
<feature type="compositionally biased region" description="Gly residues" evidence="1">
    <location>
        <begin position="285"/>
        <end position="294"/>
    </location>
</feature>
<feature type="signal peptide" evidence="2">
    <location>
        <begin position="1"/>
        <end position="20"/>
    </location>
</feature>
<feature type="compositionally biased region" description="Gly residues" evidence="1">
    <location>
        <begin position="33"/>
        <end position="54"/>
    </location>
</feature>
<gene>
    <name evidence="4" type="primary">LOC101848199</name>
</gene>
<dbReference type="Proteomes" id="UP000694888">
    <property type="component" value="Unplaced"/>
</dbReference>
<evidence type="ECO:0000256" key="2">
    <source>
        <dbReference type="SAM" id="SignalP"/>
    </source>
</evidence>
<feature type="region of interest" description="Disordered" evidence="1">
    <location>
        <begin position="26"/>
        <end position="68"/>
    </location>
</feature>
<dbReference type="RefSeq" id="XP_005097330.2">
    <property type="nucleotide sequence ID" value="XM_005097273.2"/>
</dbReference>
<proteinExistence type="predicted"/>
<sequence length="339" mass="35514">MWAKNAGVLLLLLLSGVAMGYAPHGGSDHSSHGHGGFGGSSHGFGGGSHGGHGMGVVSKRSDVTPNVPKPVQELYTKVKAVIQGIRKGTQNGTLKGIMEEIVAEAEKVLKLGNANVLKQDVESLISSVAVKFLHLLTGVTDNMLPPFEFALSVLDQLTDLLYQDTKDVYIAVAAIGETADYVERLYDLMRQIFHNVFAPGPVTTKRQTAVGGHVNTGPGGTTGGVHATHTWDHGGGSKTTVGGHVDHDFTHGGTSGGVSVSHTWRREMEDRRRRETTVGGHVETGPGGTSGGVHGSHTSGGTTVSGHIDHGPSGTSGGVSGSHTWRRSPQSRRELKLRN</sequence>
<evidence type="ECO:0000313" key="4">
    <source>
        <dbReference type="RefSeq" id="XP_005097330.2"/>
    </source>
</evidence>
<name>A0ABM0JMR4_APLCA</name>
<evidence type="ECO:0000313" key="3">
    <source>
        <dbReference type="Proteomes" id="UP000694888"/>
    </source>
</evidence>
<dbReference type="GeneID" id="101848199"/>
<feature type="region of interest" description="Disordered" evidence="1">
    <location>
        <begin position="268"/>
        <end position="339"/>
    </location>
</feature>
<organism evidence="3 4">
    <name type="scientific">Aplysia californica</name>
    <name type="common">California sea hare</name>
    <dbReference type="NCBI Taxonomy" id="6500"/>
    <lineage>
        <taxon>Eukaryota</taxon>
        <taxon>Metazoa</taxon>
        <taxon>Spiralia</taxon>
        <taxon>Lophotrochozoa</taxon>
        <taxon>Mollusca</taxon>
        <taxon>Gastropoda</taxon>
        <taxon>Heterobranchia</taxon>
        <taxon>Euthyneura</taxon>
        <taxon>Tectipleura</taxon>
        <taxon>Aplysiida</taxon>
        <taxon>Aplysioidea</taxon>
        <taxon>Aplysiidae</taxon>
        <taxon>Aplysia</taxon>
    </lineage>
</organism>
<keyword evidence="3" id="KW-1185">Reference proteome</keyword>